<dbReference type="RefSeq" id="WP_089882309.1">
    <property type="nucleotide sequence ID" value="NZ_FOYS01000005.1"/>
</dbReference>
<sequence>MSGMNVVCADADTTARTNTTSALSDSGLSPVETASVADVRDELENDVDCVVTESDFEDGTGMDVVRAVRESAPDVPCVLYTDESPTDIDTTQVEGMVVEYFRKSSPDAGERLGDLVRDLVTQRAQISYILPENEDERLAALAEYDIEELDLRESFERTTELVASHFGWEAAFVGTVDQTEEQFIACHGIELGESLNREDTICTHAILEEQVTVVEDILGDHRFLGNETLTSVGVRAYAGANIDTPDGQTIGSLCLIDYEPKEMSDEERRELAMFADEVAEQLELRRQVLNTEVE</sequence>
<dbReference type="InterPro" id="IPR011006">
    <property type="entry name" value="CheY-like_superfamily"/>
</dbReference>
<evidence type="ECO:0000256" key="1">
    <source>
        <dbReference type="ARBA" id="ARBA00022679"/>
    </source>
</evidence>
<dbReference type="Gene3D" id="3.40.50.2300">
    <property type="match status" value="1"/>
</dbReference>
<evidence type="ECO:0000259" key="3">
    <source>
        <dbReference type="SMART" id="SM00065"/>
    </source>
</evidence>
<evidence type="ECO:0000256" key="2">
    <source>
        <dbReference type="ARBA" id="ARBA00022777"/>
    </source>
</evidence>
<dbReference type="Pfam" id="PF01590">
    <property type="entry name" value="GAF"/>
    <property type="match status" value="1"/>
</dbReference>
<accession>A0A1I6IAF3</accession>
<dbReference type="EMBL" id="FOYS01000005">
    <property type="protein sequence ID" value="SFR63661.1"/>
    <property type="molecule type" value="Genomic_DNA"/>
</dbReference>
<keyword evidence="5" id="KW-1185">Reference proteome</keyword>
<dbReference type="InterPro" id="IPR029016">
    <property type="entry name" value="GAF-like_dom_sf"/>
</dbReference>
<dbReference type="PANTHER" id="PTHR43102">
    <property type="entry name" value="SLR1143 PROTEIN"/>
    <property type="match status" value="1"/>
</dbReference>
<dbReference type="Gene3D" id="3.30.450.40">
    <property type="match status" value="1"/>
</dbReference>
<dbReference type="PANTHER" id="PTHR43102:SF2">
    <property type="entry name" value="GAF DOMAIN-CONTAINING PROTEIN"/>
    <property type="match status" value="1"/>
</dbReference>
<dbReference type="InterPro" id="IPR003018">
    <property type="entry name" value="GAF"/>
</dbReference>
<dbReference type="SUPFAM" id="SSF52172">
    <property type="entry name" value="CheY-like"/>
    <property type="match status" value="1"/>
</dbReference>
<proteinExistence type="predicted"/>
<dbReference type="STRING" id="555875.SAMN04488124_2937"/>
<evidence type="ECO:0000313" key="5">
    <source>
        <dbReference type="Proteomes" id="UP000243250"/>
    </source>
</evidence>
<dbReference type="SUPFAM" id="SSF55781">
    <property type="entry name" value="GAF domain-like"/>
    <property type="match status" value="1"/>
</dbReference>
<dbReference type="OrthoDB" id="330337at2157"/>
<name>A0A1I6IAF3_9EURY</name>
<dbReference type="Proteomes" id="UP000243250">
    <property type="component" value="Unassembled WGS sequence"/>
</dbReference>
<gene>
    <name evidence="4" type="ORF">SAMN04488124_2937</name>
</gene>
<protein>
    <submittedName>
        <fullName evidence="4">Response regulator receiver domain-containing protein</fullName>
    </submittedName>
</protein>
<feature type="domain" description="GAF" evidence="3">
    <location>
        <begin position="150"/>
        <end position="292"/>
    </location>
</feature>
<keyword evidence="1" id="KW-0808">Transferase</keyword>
<dbReference type="SMART" id="SM00065">
    <property type="entry name" value="GAF"/>
    <property type="match status" value="1"/>
</dbReference>
<organism evidence="4 5">
    <name type="scientific">Halogeometricum limi</name>
    <dbReference type="NCBI Taxonomy" id="555875"/>
    <lineage>
        <taxon>Archaea</taxon>
        <taxon>Methanobacteriati</taxon>
        <taxon>Methanobacteriota</taxon>
        <taxon>Stenosarchaea group</taxon>
        <taxon>Halobacteria</taxon>
        <taxon>Halobacteriales</taxon>
        <taxon>Haloferacaceae</taxon>
        <taxon>Halogeometricum</taxon>
    </lineage>
</organism>
<evidence type="ECO:0000313" key="4">
    <source>
        <dbReference type="EMBL" id="SFR63661.1"/>
    </source>
</evidence>
<reference evidence="5" key="1">
    <citation type="submission" date="2016-10" db="EMBL/GenBank/DDBJ databases">
        <authorList>
            <person name="Varghese N."/>
            <person name="Submissions S."/>
        </authorList>
    </citation>
    <scope>NUCLEOTIDE SEQUENCE [LARGE SCALE GENOMIC DNA]</scope>
    <source>
        <strain evidence="5">CGMCC 1.8711</strain>
    </source>
</reference>
<keyword evidence="2" id="KW-0418">Kinase</keyword>
<dbReference type="GO" id="GO:0016301">
    <property type="term" value="F:kinase activity"/>
    <property type="evidence" value="ECO:0007669"/>
    <property type="project" value="UniProtKB-KW"/>
</dbReference>
<dbReference type="AlphaFoldDB" id="A0A1I6IAF3"/>